<gene>
    <name evidence="2" type="ORF">ACTOB_008546</name>
</gene>
<name>A0ABY8WES9_9ACTN</name>
<evidence type="ECO:0000313" key="2">
    <source>
        <dbReference type="EMBL" id="WIM96356.1"/>
    </source>
</evidence>
<dbReference type="EMBL" id="CP126980">
    <property type="protein sequence ID" value="WIM96356.1"/>
    <property type="molecule type" value="Genomic_DNA"/>
</dbReference>
<feature type="transmembrane region" description="Helical" evidence="1">
    <location>
        <begin position="227"/>
        <end position="244"/>
    </location>
</feature>
<sequence>MSDLERSYRRLLWAYPRFYRRERGVEILTTLLDAAEPGQTRPSRGEAMYLLLVGLRYRFVPPSRISAVVVGLVTLWVALVFSGAGAVAVYAAQRPESPDLATLADELAGQPAATGVDASGYHPVELAYLAGTSGTLYGYADRGWTGSRPVPDEQSRGYDRVPDPPAVLAAAYRKLQRDGWTTGELVRDENSPDGVFWAGRGGALITVAGTYEHTGITISWYPVEPPGLLAGAIAGFLIGALLAWPGLTWLAHRAARTEPATRRRVLLLSLPAMTAAAVNSFDCVASMWPASSTAVLLRTELMYPLGNQIANPLAPAVIGLSLLAAIVLVAEARSINRLAPTGRRSGEPAI</sequence>
<protein>
    <submittedName>
        <fullName evidence="2">Uncharacterized protein</fullName>
    </submittedName>
</protein>
<dbReference type="Proteomes" id="UP001240150">
    <property type="component" value="Chromosome"/>
</dbReference>
<feature type="transmembrane region" description="Helical" evidence="1">
    <location>
        <begin position="65"/>
        <end position="92"/>
    </location>
</feature>
<reference evidence="2 3" key="1">
    <citation type="submission" date="2023-06" db="EMBL/GenBank/DDBJ databases">
        <authorList>
            <person name="Yushchuk O."/>
            <person name="Binda E."/>
            <person name="Ruckert-Reed C."/>
            <person name="Fedorenko V."/>
            <person name="Kalinowski J."/>
            <person name="Marinelli F."/>
        </authorList>
    </citation>
    <scope>NUCLEOTIDE SEQUENCE [LARGE SCALE GENOMIC DNA]</scope>
    <source>
        <strain evidence="2 3">NRRL 3884</strain>
    </source>
</reference>
<accession>A0ABY8WES9</accession>
<keyword evidence="1" id="KW-0812">Transmembrane</keyword>
<proteinExistence type="predicted"/>
<keyword evidence="1" id="KW-0472">Membrane</keyword>
<feature type="transmembrane region" description="Helical" evidence="1">
    <location>
        <begin position="309"/>
        <end position="330"/>
    </location>
</feature>
<dbReference type="RefSeq" id="WP_284917638.1">
    <property type="nucleotide sequence ID" value="NZ_CP126980.1"/>
</dbReference>
<evidence type="ECO:0000313" key="3">
    <source>
        <dbReference type="Proteomes" id="UP001240150"/>
    </source>
</evidence>
<keyword evidence="3" id="KW-1185">Reference proteome</keyword>
<organism evidence="2 3">
    <name type="scientific">Actinoplanes oblitus</name>
    <dbReference type="NCBI Taxonomy" id="3040509"/>
    <lineage>
        <taxon>Bacteria</taxon>
        <taxon>Bacillati</taxon>
        <taxon>Actinomycetota</taxon>
        <taxon>Actinomycetes</taxon>
        <taxon>Micromonosporales</taxon>
        <taxon>Micromonosporaceae</taxon>
        <taxon>Actinoplanes</taxon>
    </lineage>
</organism>
<feature type="transmembrane region" description="Helical" evidence="1">
    <location>
        <begin position="265"/>
        <end position="289"/>
    </location>
</feature>
<evidence type="ECO:0000256" key="1">
    <source>
        <dbReference type="SAM" id="Phobius"/>
    </source>
</evidence>
<keyword evidence="1" id="KW-1133">Transmembrane helix</keyword>